<dbReference type="PIRSF" id="PIRSF003092">
    <property type="entry name" value="MinD"/>
    <property type="match status" value="1"/>
</dbReference>
<evidence type="ECO:0000313" key="4">
    <source>
        <dbReference type="EMBL" id="MDF1611243.1"/>
    </source>
</evidence>
<feature type="domain" description="AAA" evidence="3">
    <location>
        <begin position="24"/>
        <end position="174"/>
    </location>
</feature>
<dbReference type="InterPro" id="IPR027417">
    <property type="entry name" value="P-loop_NTPase"/>
</dbReference>
<reference evidence="4" key="1">
    <citation type="submission" date="2023-03" db="EMBL/GenBank/DDBJ databases">
        <title>Stygiobacter electus gen. nov., sp. nov., facultatively anaerobic thermotolerant bacterium of the class Ignavibacteria from a well of Yessentuki mineral water deposit.</title>
        <authorList>
            <person name="Podosokorskaya O.A."/>
            <person name="Elcheninov A.G."/>
            <person name="Petrova N.F."/>
            <person name="Zavarzina D.G."/>
            <person name="Kublanov I.V."/>
            <person name="Merkel A.Y."/>
        </authorList>
    </citation>
    <scope>NUCLEOTIDE SEQUENCE</scope>
    <source>
        <strain evidence="4">09-Me</strain>
    </source>
</reference>
<dbReference type="Gene3D" id="3.40.50.300">
    <property type="entry name" value="P-loop containing nucleotide triphosphate hydrolases"/>
    <property type="match status" value="1"/>
</dbReference>
<keyword evidence="2" id="KW-0067">ATP-binding</keyword>
<dbReference type="InterPro" id="IPR025501">
    <property type="entry name" value="MinD_FleN"/>
</dbReference>
<dbReference type="AlphaFoldDB" id="A0AAE3P1D9"/>
<dbReference type="Pfam" id="PF13614">
    <property type="entry name" value="AAA_31"/>
    <property type="match status" value="1"/>
</dbReference>
<accession>A0AAE3P1D9</accession>
<dbReference type="GO" id="GO:0005524">
    <property type="term" value="F:ATP binding"/>
    <property type="evidence" value="ECO:0007669"/>
    <property type="project" value="UniProtKB-KW"/>
</dbReference>
<proteinExistence type="predicted"/>
<dbReference type="GO" id="GO:0016887">
    <property type="term" value="F:ATP hydrolysis activity"/>
    <property type="evidence" value="ECO:0007669"/>
    <property type="project" value="TreeGrafter"/>
</dbReference>
<evidence type="ECO:0000256" key="2">
    <source>
        <dbReference type="ARBA" id="ARBA00022840"/>
    </source>
</evidence>
<dbReference type="InterPro" id="IPR050625">
    <property type="entry name" value="ParA/MinD_ATPase"/>
</dbReference>
<dbReference type="EMBL" id="JARGDL010000003">
    <property type="protein sequence ID" value="MDF1611243.1"/>
    <property type="molecule type" value="Genomic_DNA"/>
</dbReference>
<evidence type="ECO:0000313" key="5">
    <source>
        <dbReference type="Proteomes" id="UP001221302"/>
    </source>
</evidence>
<dbReference type="RefSeq" id="WP_321535009.1">
    <property type="nucleotide sequence ID" value="NZ_JARGDL010000003.1"/>
</dbReference>
<dbReference type="GO" id="GO:0009898">
    <property type="term" value="C:cytoplasmic side of plasma membrane"/>
    <property type="evidence" value="ECO:0007669"/>
    <property type="project" value="TreeGrafter"/>
</dbReference>
<protein>
    <submittedName>
        <fullName evidence="4">AAA family ATPase</fullName>
    </submittedName>
</protein>
<keyword evidence="1" id="KW-0547">Nucleotide-binding</keyword>
<dbReference type="PANTHER" id="PTHR43384">
    <property type="entry name" value="SEPTUM SITE-DETERMINING PROTEIN MIND HOMOLOG, CHLOROPLASTIC-RELATED"/>
    <property type="match status" value="1"/>
</dbReference>
<dbReference type="GO" id="GO:0051782">
    <property type="term" value="P:negative regulation of cell division"/>
    <property type="evidence" value="ECO:0007669"/>
    <property type="project" value="TreeGrafter"/>
</dbReference>
<dbReference type="InterPro" id="IPR025669">
    <property type="entry name" value="AAA_dom"/>
</dbReference>
<dbReference type="PANTHER" id="PTHR43384:SF4">
    <property type="entry name" value="CELLULOSE BIOSYNTHESIS PROTEIN BCSQ-RELATED"/>
    <property type="match status" value="1"/>
</dbReference>
<dbReference type="GO" id="GO:0005829">
    <property type="term" value="C:cytosol"/>
    <property type="evidence" value="ECO:0007669"/>
    <property type="project" value="TreeGrafter"/>
</dbReference>
<sequence length="280" mass="31505">MNNQTARLIELLQLEKKEKRTNNAKVISVASGKGGTGKTFFASNFAYSLSKEGKKILLIDFDFNLSNLNIVLNQKSENALSEFFEQKKSIEEIIQLYSQNLHLIYGDSGNEFFPKLSKEIIDYFFVSLNKITSQYDFIVIDSAAGANELTLRQLINSDFLILITTPEPTAIMDAYVLTKLLISENFSIQKFVVVNKCTSKDEGENSFQNLSAACKHFLNDEPTKLGTISFDILVHQSIVNQELLIENSSESKAANEIIDISKKFIEFAQVANNNQSKISR</sequence>
<name>A0AAE3P1D9_9BACT</name>
<dbReference type="SUPFAM" id="SSF52540">
    <property type="entry name" value="P-loop containing nucleoside triphosphate hydrolases"/>
    <property type="match status" value="1"/>
</dbReference>
<gene>
    <name evidence="4" type="ORF">P0M35_03710</name>
</gene>
<comment type="caution">
    <text evidence="4">The sequence shown here is derived from an EMBL/GenBank/DDBJ whole genome shotgun (WGS) entry which is preliminary data.</text>
</comment>
<evidence type="ECO:0000256" key="1">
    <source>
        <dbReference type="ARBA" id="ARBA00022741"/>
    </source>
</evidence>
<dbReference type="Proteomes" id="UP001221302">
    <property type="component" value="Unassembled WGS sequence"/>
</dbReference>
<keyword evidence="5" id="KW-1185">Reference proteome</keyword>
<evidence type="ECO:0000259" key="3">
    <source>
        <dbReference type="Pfam" id="PF13614"/>
    </source>
</evidence>
<organism evidence="4 5">
    <name type="scientific">Stygiobacter electus</name>
    <dbReference type="NCBI Taxonomy" id="3032292"/>
    <lineage>
        <taxon>Bacteria</taxon>
        <taxon>Pseudomonadati</taxon>
        <taxon>Ignavibacteriota</taxon>
        <taxon>Ignavibacteria</taxon>
        <taxon>Ignavibacteriales</taxon>
        <taxon>Melioribacteraceae</taxon>
        <taxon>Stygiobacter</taxon>
    </lineage>
</organism>